<evidence type="ECO:0000313" key="2">
    <source>
        <dbReference type="EMBL" id="KAK8166593.1"/>
    </source>
</evidence>
<comment type="caution">
    <text evidence="2">The sequence shown here is derived from an EMBL/GenBank/DDBJ whole genome shotgun (WGS) entry which is preliminary data.</text>
</comment>
<evidence type="ECO:0000313" key="3">
    <source>
        <dbReference type="Proteomes" id="UP001456524"/>
    </source>
</evidence>
<reference evidence="2 3" key="1">
    <citation type="journal article" date="2022" name="G3 (Bethesda)">
        <title>Enemy or ally: a genomic approach to elucidate the lifestyle of Phyllosticta citrichinaensis.</title>
        <authorList>
            <person name="Buijs V.A."/>
            <person name="Groenewald J.Z."/>
            <person name="Haridas S."/>
            <person name="LaButti K.M."/>
            <person name="Lipzen A."/>
            <person name="Martin F.M."/>
            <person name="Barry K."/>
            <person name="Grigoriev I.V."/>
            <person name="Crous P.W."/>
            <person name="Seidl M.F."/>
        </authorList>
    </citation>
    <scope>NUCLEOTIDE SEQUENCE [LARGE SCALE GENOMIC DNA]</scope>
    <source>
        <strain evidence="2 3">CBS 129764</strain>
    </source>
</reference>
<protein>
    <submittedName>
        <fullName evidence="2">Uncharacterized protein</fullName>
    </submittedName>
</protein>
<evidence type="ECO:0000256" key="1">
    <source>
        <dbReference type="SAM" id="Phobius"/>
    </source>
</evidence>
<dbReference type="EMBL" id="JBBWUH010000005">
    <property type="protein sequence ID" value="KAK8166593.1"/>
    <property type="molecule type" value="Genomic_DNA"/>
</dbReference>
<sequence length="174" mass="18428">MTAVAIQHISCNLGQDDKTRESCACRLRLFASPFSSSSAAFFTTHVSPSQTGSSRNPSPTPGCNLCKSSRDAALLLHCEPASLSSCPSSSSSSSSPSVVFDIAGNRAIITEQELVCPYPPRPHSSLTTYFWQFNITSATSPFPGALLLAVALVVVCHLVLLPCLARLASPLHFT</sequence>
<organism evidence="2 3">
    <name type="scientific">Phyllosticta citrichinensis</name>
    <dbReference type="NCBI Taxonomy" id="1130410"/>
    <lineage>
        <taxon>Eukaryota</taxon>
        <taxon>Fungi</taxon>
        <taxon>Dikarya</taxon>
        <taxon>Ascomycota</taxon>
        <taxon>Pezizomycotina</taxon>
        <taxon>Dothideomycetes</taxon>
        <taxon>Dothideomycetes incertae sedis</taxon>
        <taxon>Botryosphaeriales</taxon>
        <taxon>Phyllostictaceae</taxon>
        <taxon>Phyllosticta</taxon>
    </lineage>
</organism>
<name>A0ABR1XTS3_9PEZI</name>
<keyword evidence="1" id="KW-1133">Transmembrane helix</keyword>
<keyword evidence="3" id="KW-1185">Reference proteome</keyword>
<keyword evidence="1" id="KW-0472">Membrane</keyword>
<feature type="transmembrane region" description="Helical" evidence="1">
    <location>
        <begin position="142"/>
        <end position="165"/>
    </location>
</feature>
<accession>A0ABR1XTS3</accession>
<proteinExistence type="predicted"/>
<dbReference type="Proteomes" id="UP001456524">
    <property type="component" value="Unassembled WGS sequence"/>
</dbReference>
<gene>
    <name evidence="2" type="ORF">IWX90DRAFT_217557</name>
</gene>
<keyword evidence="1" id="KW-0812">Transmembrane</keyword>